<name>A0A6L2PHY4_COPFO</name>
<dbReference type="PANTHER" id="PTHR48051">
    <property type="match status" value="1"/>
</dbReference>
<dbReference type="OrthoDB" id="6149831at2759"/>
<dbReference type="FunFam" id="1.10.418.10:FF:000081">
    <property type="entry name" value="Leucine-rich-repeats and calponin homology domain protein, isoform C"/>
    <property type="match status" value="1"/>
</dbReference>
<dbReference type="InterPro" id="IPR032675">
    <property type="entry name" value="LRR_dom_sf"/>
</dbReference>
<dbReference type="InParanoid" id="A0A6L2PHY4"/>
<evidence type="ECO:0000313" key="6">
    <source>
        <dbReference type="Proteomes" id="UP000502823"/>
    </source>
</evidence>
<gene>
    <name evidence="5" type="ORF">Cfor_09348</name>
</gene>
<feature type="region of interest" description="Disordered" evidence="3">
    <location>
        <begin position="178"/>
        <end position="217"/>
    </location>
</feature>
<reference evidence="6" key="1">
    <citation type="submission" date="2020-01" db="EMBL/GenBank/DDBJ databases">
        <title>Draft genome sequence of the Termite Coptotermes fromosanus.</title>
        <authorList>
            <person name="Itakura S."/>
            <person name="Yosikawa Y."/>
            <person name="Umezawa K."/>
        </authorList>
    </citation>
    <scope>NUCLEOTIDE SEQUENCE [LARGE SCALE GENOMIC DNA]</scope>
</reference>
<dbReference type="AlphaFoldDB" id="A0A6L2PHY4"/>
<accession>A0A6L2PHY4</accession>
<evidence type="ECO:0000256" key="1">
    <source>
        <dbReference type="ARBA" id="ARBA00022614"/>
    </source>
</evidence>
<feature type="domain" description="Calponin-homology (CH)" evidence="4">
    <location>
        <begin position="521"/>
        <end position="635"/>
    </location>
</feature>
<feature type="compositionally biased region" description="Polar residues" evidence="3">
    <location>
        <begin position="334"/>
        <end position="355"/>
    </location>
</feature>
<dbReference type="FunCoup" id="A0A6L2PHY4">
    <property type="interactions" value="821"/>
</dbReference>
<dbReference type="CDD" id="cd21205">
    <property type="entry name" value="CH_LRCH"/>
    <property type="match status" value="1"/>
</dbReference>
<dbReference type="InterPro" id="IPR050216">
    <property type="entry name" value="LRR_domain-containing"/>
</dbReference>
<dbReference type="InterPro" id="IPR001611">
    <property type="entry name" value="Leu-rich_rpt"/>
</dbReference>
<dbReference type="GO" id="GO:0005737">
    <property type="term" value="C:cytoplasm"/>
    <property type="evidence" value="ECO:0007669"/>
    <property type="project" value="TreeGrafter"/>
</dbReference>
<feature type="compositionally biased region" description="Polar residues" evidence="3">
    <location>
        <begin position="473"/>
        <end position="488"/>
    </location>
</feature>
<dbReference type="PROSITE" id="PS50021">
    <property type="entry name" value="CH"/>
    <property type="match status" value="1"/>
</dbReference>
<dbReference type="Gene3D" id="3.80.10.10">
    <property type="entry name" value="Ribonuclease Inhibitor"/>
    <property type="match status" value="1"/>
</dbReference>
<evidence type="ECO:0000259" key="4">
    <source>
        <dbReference type="PROSITE" id="PS50021"/>
    </source>
</evidence>
<keyword evidence="2" id="KW-0677">Repeat</keyword>
<organism evidence="5 6">
    <name type="scientific">Coptotermes formosanus</name>
    <name type="common">Formosan subterranean termite</name>
    <dbReference type="NCBI Taxonomy" id="36987"/>
    <lineage>
        <taxon>Eukaryota</taxon>
        <taxon>Metazoa</taxon>
        <taxon>Ecdysozoa</taxon>
        <taxon>Arthropoda</taxon>
        <taxon>Hexapoda</taxon>
        <taxon>Insecta</taxon>
        <taxon>Pterygota</taxon>
        <taxon>Neoptera</taxon>
        <taxon>Polyneoptera</taxon>
        <taxon>Dictyoptera</taxon>
        <taxon>Blattodea</taxon>
        <taxon>Blattoidea</taxon>
        <taxon>Termitoidae</taxon>
        <taxon>Rhinotermitidae</taxon>
        <taxon>Coptotermes</taxon>
    </lineage>
</organism>
<sequence length="644" mass="71233">MKTLAELDASCNEISHLPPQLGELPMLKSLNVRRNHLVELPIEITYLRLVKLDISGNRISTLPVELRTMTTLVDLNLSHNPLTSPPSYLCTRGRVHIFKYLEIQAIKEDKKRGILSEELRRTHRKAGHLSDFRFANGISAELRQKRYTVDSGYSTSDGMDKRWSQEIGKVRDLRLKEQWSHKESAPIPVKRPPDIHTNGSCSGSSTPSTISPGENTSLEDELSKAIILHEHLERKHLERTNSDKEGSIRLVNATDGIRPAHGSPRFPSNNVNKVVANGPGLSPSAELSMNGNGLVPNQEDKRPLEHIQTYREYKEALRQQRAHDGVYRPRMSGDGSQQTTPVSSEDTVQNNTESPTHQHRIEIQTNSKQIFEDGVHKRPVQKVIPSRNCSAVTFQASSPGQVLPLVNGNRVDYGEKNGAITSGLNDGSCYIKPSSPIKTPTSLAHLPGSAGIPSPKLVTASVGYFHSPVPVSASGSQHRPSTLGQPCTRSPKIGTSRGMTWNRDVPPEKLSFTMRREFDKAREEAELIEQLRSHIETRLKMSLPDDMAPALTDGVVLCHLANHVRPRSVASIHVPSPAVPKLTMARCRRNVDNFLEACRKIGVEEGLICCASDVLEGRGLVQVAVTVAELLKFHQPRSPAHITP</sequence>
<evidence type="ECO:0000313" key="5">
    <source>
        <dbReference type="EMBL" id="GFG32181.1"/>
    </source>
</evidence>
<protein>
    <recommendedName>
        <fullName evidence="4">Calponin-homology (CH) domain-containing protein</fullName>
    </recommendedName>
</protein>
<keyword evidence="6" id="KW-1185">Reference proteome</keyword>
<dbReference type="Proteomes" id="UP000502823">
    <property type="component" value="Unassembled WGS sequence"/>
</dbReference>
<dbReference type="SUPFAM" id="SSF52058">
    <property type="entry name" value="L domain-like"/>
    <property type="match status" value="1"/>
</dbReference>
<dbReference type="EMBL" id="BLKM01011105">
    <property type="protein sequence ID" value="GFG32181.1"/>
    <property type="molecule type" value="Genomic_DNA"/>
</dbReference>
<dbReference type="Gene3D" id="1.10.418.10">
    <property type="entry name" value="Calponin-like domain"/>
    <property type="match status" value="1"/>
</dbReference>
<dbReference type="Pfam" id="PF00307">
    <property type="entry name" value="CH"/>
    <property type="match status" value="1"/>
</dbReference>
<dbReference type="InterPro" id="IPR036872">
    <property type="entry name" value="CH_dom_sf"/>
</dbReference>
<keyword evidence="1" id="KW-0433">Leucine-rich repeat</keyword>
<evidence type="ECO:0000256" key="2">
    <source>
        <dbReference type="ARBA" id="ARBA00022737"/>
    </source>
</evidence>
<evidence type="ECO:0000256" key="3">
    <source>
        <dbReference type="SAM" id="MobiDB-lite"/>
    </source>
</evidence>
<feature type="region of interest" description="Disordered" evidence="3">
    <location>
        <begin position="472"/>
        <end position="505"/>
    </location>
</feature>
<dbReference type="Pfam" id="PF00560">
    <property type="entry name" value="LRR_1"/>
    <property type="match status" value="2"/>
</dbReference>
<feature type="compositionally biased region" description="Low complexity" evidence="3">
    <location>
        <begin position="199"/>
        <end position="213"/>
    </location>
</feature>
<dbReference type="SMART" id="SM00033">
    <property type="entry name" value="CH"/>
    <property type="match status" value="1"/>
</dbReference>
<feature type="region of interest" description="Disordered" evidence="3">
    <location>
        <begin position="319"/>
        <end position="358"/>
    </location>
</feature>
<dbReference type="SUPFAM" id="SSF47576">
    <property type="entry name" value="Calponin-homology domain, CH-domain"/>
    <property type="match status" value="1"/>
</dbReference>
<proteinExistence type="predicted"/>
<comment type="caution">
    <text evidence="5">The sequence shown here is derived from an EMBL/GenBank/DDBJ whole genome shotgun (WGS) entry which is preliminary data.</text>
</comment>
<dbReference type="PANTHER" id="PTHR48051:SF21">
    <property type="entry name" value="CALPONIN-HOMOLOGY (CH) DOMAIN-CONTAINING PROTEIN"/>
    <property type="match status" value="1"/>
</dbReference>
<dbReference type="InterPro" id="IPR001715">
    <property type="entry name" value="CH_dom"/>
</dbReference>